<dbReference type="HOGENOM" id="CLU_010457_2_0_1"/>
<dbReference type="EMBL" id="KL142392">
    <property type="protein sequence ID" value="KDR71591.1"/>
    <property type="molecule type" value="Genomic_DNA"/>
</dbReference>
<dbReference type="NCBIfam" id="TIGR02231">
    <property type="entry name" value="mucoidy inhibitor MuiA family protein"/>
    <property type="match status" value="1"/>
</dbReference>
<dbReference type="InterPro" id="IPR025554">
    <property type="entry name" value="DUF4140"/>
</dbReference>
<dbReference type="OrthoDB" id="10068793at2759"/>
<dbReference type="InterPro" id="IPR011935">
    <property type="entry name" value="CHP02231"/>
</dbReference>
<dbReference type="PANTHER" id="PTHR31005:SF8">
    <property type="entry name" value="DUF4139 DOMAIN-CONTAINING PROTEIN"/>
    <property type="match status" value="1"/>
</dbReference>
<evidence type="ECO:0000313" key="4">
    <source>
        <dbReference type="Proteomes" id="UP000027222"/>
    </source>
</evidence>
<dbReference type="Pfam" id="PF13598">
    <property type="entry name" value="DUF4139"/>
    <property type="match status" value="1"/>
</dbReference>
<protein>
    <recommendedName>
        <fullName evidence="5">Mucoidy inhibitor A</fullName>
    </recommendedName>
</protein>
<evidence type="ECO:0000259" key="2">
    <source>
        <dbReference type="Pfam" id="PF13600"/>
    </source>
</evidence>
<dbReference type="Proteomes" id="UP000027222">
    <property type="component" value="Unassembled WGS sequence"/>
</dbReference>
<organism evidence="3 4">
    <name type="scientific">Galerina marginata (strain CBS 339.88)</name>
    <dbReference type="NCBI Taxonomy" id="685588"/>
    <lineage>
        <taxon>Eukaryota</taxon>
        <taxon>Fungi</taxon>
        <taxon>Dikarya</taxon>
        <taxon>Basidiomycota</taxon>
        <taxon>Agaricomycotina</taxon>
        <taxon>Agaricomycetes</taxon>
        <taxon>Agaricomycetidae</taxon>
        <taxon>Agaricales</taxon>
        <taxon>Agaricineae</taxon>
        <taxon>Strophariaceae</taxon>
        <taxon>Galerina</taxon>
    </lineage>
</organism>
<dbReference type="AlphaFoldDB" id="A0A067SL14"/>
<feature type="domain" description="DUF4139" evidence="1">
    <location>
        <begin position="197"/>
        <end position="483"/>
    </location>
</feature>
<keyword evidence="4" id="KW-1185">Reference proteome</keyword>
<name>A0A067SL14_GALM3</name>
<dbReference type="Pfam" id="PF13600">
    <property type="entry name" value="DUF4140"/>
    <property type="match status" value="1"/>
</dbReference>
<evidence type="ECO:0000313" key="3">
    <source>
        <dbReference type="EMBL" id="KDR71591.1"/>
    </source>
</evidence>
<gene>
    <name evidence="3" type="ORF">GALMADRAFT_253935</name>
</gene>
<reference evidence="4" key="1">
    <citation type="journal article" date="2014" name="Proc. Natl. Acad. Sci. U.S.A.">
        <title>Extensive sampling of basidiomycete genomes demonstrates inadequacy of the white-rot/brown-rot paradigm for wood decay fungi.</title>
        <authorList>
            <person name="Riley R."/>
            <person name="Salamov A.A."/>
            <person name="Brown D.W."/>
            <person name="Nagy L.G."/>
            <person name="Floudas D."/>
            <person name="Held B.W."/>
            <person name="Levasseur A."/>
            <person name="Lombard V."/>
            <person name="Morin E."/>
            <person name="Otillar R."/>
            <person name="Lindquist E.A."/>
            <person name="Sun H."/>
            <person name="LaButti K.M."/>
            <person name="Schmutz J."/>
            <person name="Jabbour D."/>
            <person name="Luo H."/>
            <person name="Baker S.E."/>
            <person name="Pisabarro A.G."/>
            <person name="Walton J.D."/>
            <person name="Blanchette R.A."/>
            <person name="Henrissat B."/>
            <person name="Martin F."/>
            <person name="Cullen D."/>
            <person name="Hibbett D.S."/>
            <person name="Grigoriev I.V."/>
        </authorList>
    </citation>
    <scope>NUCLEOTIDE SEQUENCE [LARGE SCALE GENOMIC DNA]</scope>
    <source>
        <strain evidence="4">CBS 339.88</strain>
    </source>
</reference>
<dbReference type="STRING" id="685588.A0A067SL14"/>
<feature type="domain" description="DUF4140" evidence="2">
    <location>
        <begin position="23"/>
        <end position="118"/>
    </location>
</feature>
<dbReference type="PANTHER" id="PTHR31005">
    <property type="entry name" value="DUF4139 DOMAIN-CONTAINING PROTEIN"/>
    <property type="match status" value="1"/>
</dbReference>
<dbReference type="InterPro" id="IPR037291">
    <property type="entry name" value="DUF4139"/>
</dbReference>
<proteinExistence type="predicted"/>
<evidence type="ECO:0008006" key="5">
    <source>
        <dbReference type="Google" id="ProtNLM"/>
    </source>
</evidence>
<evidence type="ECO:0000259" key="1">
    <source>
        <dbReference type="Pfam" id="PF13598"/>
    </source>
</evidence>
<sequence length="571" mass="62481">MDTDTVQTLLLDSAHDSRITNINLYPNRAQITRSYNVNVAGGHTKLIISGLPNVVDRNSLRVDGRGPAMIHGVTVFKVEKQQPDKSSSLLEELKGKKAQANNALGRCKNALAAVGSYIDRLSIEHLDISKLGEAMDIYDTTEEKWDNKILEVEKSLEVIDTQIQEERQRLEEQVADARLRTQVVIGLFAVDAAELQVNLIYAVSRAKWEASYDIRVDMQNPDALVKVVYKAGITQKTGENWENVPITLETAQPTFGLELPVLSPWHVKHVSEPVSWGTRQRTAGTASRYLDIAAEVSEDDEDDMEEDFIEANTAFVTSKGNINATFRVPGLTTIPSDNEEHGVTIANLELPATLAWVCIPKGNARVHLEANITNSSEFMFLPGSSNVYVDQSFIARSNIPHVGPKEVFRCPLGVDPSIRVTYHPQTKVTSEIGFYTKSLKHAFSQRITIHNTKSVSIDGLKITDQIPVSQDASLTVGLVHPALTIPGPAAGLSGVVDLTSKLASLTPPEPVRVSPGVVAQWNGADQPGCDASALGKNGRFDWVCAVPAHGKVNLLLEWEVTTSQKTEIYGL</sequence>
<accession>A0A067SL14</accession>